<evidence type="ECO:0000256" key="8">
    <source>
        <dbReference type="ARBA" id="ARBA00023180"/>
    </source>
</evidence>
<dbReference type="EC" id="2.4.1.-" evidence="10"/>
<dbReference type="InParanoid" id="A0A1Y1YNK0"/>
<proteinExistence type="inferred from homology"/>
<comment type="subcellular location">
    <subcellularLocation>
        <location evidence="1">Cell envelope</location>
    </subcellularLocation>
    <subcellularLocation>
        <location evidence="10">Cell membrane</location>
        <topology evidence="10">Lipid-anchor</topology>
        <topology evidence="10">GPI-anchor</topology>
    </subcellularLocation>
    <subcellularLocation>
        <location evidence="2">Membrane</location>
        <topology evidence="2">Lipid-anchor</topology>
        <topology evidence="2">GPI-anchor</topology>
    </subcellularLocation>
</comment>
<sequence length="443" mass="48850">ASSTAAINPLKIKGAKFFDSVTGEQFFIKGVAYQPSGPNGSIIDPLADPTTCKRDIEYFTDLGLNTIRVYQVDNTLNHDECMNALADKGIYLVLDLSTPKYSINRKDPRYDVEILNHYKKTADAFAGYPNVIGFFAGNEVVNNVNATHAAPFVKASIRDLKAHMKTKTRHIPIGYSTNDAAETRVQCADYFNCGEEADRVDFYGYNIYSWCGDDATFVSSQYYERTQQFSTYSAPVFLSEFGCNTNGVRSFHQVKAIFGPDMDTVFSGGIVYEYTEEKNNYGLVTITDGEVTKRQCYQNLKTELESVDPTKLTMSSYSSSLQPSQCPAIGADWNASTKIPPTPSEELCSEMYNSLECVLNEKTDPSAYGTLYGYVASKGISSADVDENGTTGTYGKYAGCSPAQRLSYMLNQYYLESHKKPTSCNFDGKANIVTPTGKSPSTS</sequence>
<dbReference type="STRING" id="1314790.A0A1Y1YNK0"/>
<keyword evidence="13" id="KW-1185">Reference proteome</keyword>
<dbReference type="InterPro" id="IPR017853">
    <property type="entry name" value="GH"/>
</dbReference>
<feature type="non-terminal residue" evidence="12">
    <location>
        <position position="443"/>
    </location>
</feature>
<feature type="non-terminal residue" evidence="12">
    <location>
        <position position="1"/>
    </location>
</feature>
<dbReference type="Gene3D" id="3.20.20.80">
    <property type="entry name" value="Glycosidases"/>
    <property type="match status" value="1"/>
</dbReference>
<evidence type="ECO:0000256" key="2">
    <source>
        <dbReference type="ARBA" id="ARBA00004589"/>
    </source>
</evidence>
<dbReference type="GO" id="GO:0071970">
    <property type="term" value="P:fungal-type cell wall (1-&gt;3)-beta-D-glucan biosynthetic process"/>
    <property type="evidence" value="ECO:0007669"/>
    <property type="project" value="TreeGrafter"/>
</dbReference>
<reference evidence="12 13" key="1">
    <citation type="submission" date="2016-07" db="EMBL/GenBank/DDBJ databases">
        <title>Pervasive Adenine N6-methylation of Active Genes in Fungi.</title>
        <authorList>
            <consortium name="DOE Joint Genome Institute"/>
            <person name="Mondo S.J."/>
            <person name="Dannebaum R.O."/>
            <person name="Kuo R.C."/>
            <person name="Labutti K."/>
            <person name="Haridas S."/>
            <person name="Kuo A."/>
            <person name="Salamov A."/>
            <person name="Ahrendt S.R."/>
            <person name="Lipzen A."/>
            <person name="Sullivan W."/>
            <person name="Andreopoulos W.B."/>
            <person name="Clum A."/>
            <person name="Lindquist E."/>
            <person name="Daum C."/>
            <person name="Ramamoorthy G.K."/>
            <person name="Gryganskyi A."/>
            <person name="Culley D."/>
            <person name="Magnuson J.K."/>
            <person name="James T.Y."/>
            <person name="O'Malley M.A."/>
            <person name="Stajich J.E."/>
            <person name="Spatafora J.W."/>
            <person name="Visel A."/>
            <person name="Grigoriev I.V."/>
        </authorList>
    </citation>
    <scope>NUCLEOTIDE SEQUENCE [LARGE SCALE GENOMIC DNA]</scope>
    <source>
        <strain evidence="12 13">CBS 931.73</strain>
    </source>
</reference>
<dbReference type="AlphaFoldDB" id="A0A1Y1YNK0"/>
<evidence type="ECO:0000256" key="9">
    <source>
        <dbReference type="ARBA" id="ARBA00023288"/>
    </source>
</evidence>
<keyword evidence="8" id="KW-0325">Glycoprotein</keyword>
<dbReference type="SUPFAM" id="SSF51445">
    <property type="entry name" value="(Trans)glycosidases"/>
    <property type="match status" value="1"/>
</dbReference>
<dbReference type="InterPro" id="IPR012946">
    <property type="entry name" value="X8"/>
</dbReference>
<evidence type="ECO:0000256" key="6">
    <source>
        <dbReference type="ARBA" id="ARBA00023136"/>
    </source>
</evidence>
<evidence type="ECO:0000259" key="11">
    <source>
        <dbReference type="SMART" id="SM00768"/>
    </source>
</evidence>
<protein>
    <recommendedName>
        <fullName evidence="10">1,3-beta-glucanosyltransferase</fullName>
        <ecNumber evidence="10">2.4.1.-</ecNumber>
    </recommendedName>
</protein>
<dbReference type="InterPro" id="IPR004886">
    <property type="entry name" value="Glucanosyltransferase"/>
</dbReference>
<keyword evidence="10" id="KW-0808">Transferase</keyword>
<dbReference type="SMART" id="SM00768">
    <property type="entry name" value="X8"/>
    <property type="match status" value="1"/>
</dbReference>
<evidence type="ECO:0000313" key="13">
    <source>
        <dbReference type="Proteomes" id="UP000193498"/>
    </source>
</evidence>
<dbReference type="GO" id="GO:0042124">
    <property type="term" value="F:1,3-beta-glucanosyltransferase activity"/>
    <property type="evidence" value="ECO:0007669"/>
    <property type="project" value="TreeGrafter"/>
</dbReference>
<dbReference type="Pfam" id="PF03198">
    <property type="entry name" value="Glyco_hydro_72"/>
    <property type="match status" value="1"/>
</dbReference>
<evidence type="ECO:0000313" key="12">
    <source>
        <dbReference type="EMBL" id="ORX99597.1"/>
    </source>
</evidence>
<evidence type="ECO:0000256" key="4">
    <source>
        <dbReference type="ARBA" id="ARBA00022622"/>
    </source>
</evidence>
<comment type="caution">
    <text evidence="12">The sequence shown here is derived from an EMBL/GenBank/DDBJ whole genome shotgun (WGS) entry which is preliminary data.</text>
</comment>
<dbReference type="EMBL" id="MCFE01000095">
    <property type="protein sequence ID" value="ORX99597.1"/>
    <property type="molecule type" value="Genomic_DNA"/>
</dbReference>
<dbReference type="Pfam" id="PF07983">
    <property type="entry name" value="X8"/>
    <property type="match status" value="1"/>
</dbReference>
<organism evidence="12 13">
    <name type="scientific">Basidiobolus meristosporus CBS 931.73</name>
    <dbReference type="NCBI Taxonomy" id="1314790"/>
    <lineage>
        <taxon>Eukaryota</taxon>
        <taxon>Fungi</taxon>
        <taxon>Fungi incertae sedis</taxon>
        <taxon>Zoopagomycota</taxon>
        <taxon>Entomophthoromycotina</taxon>
        <taxon>Basidiobolomycetes</taxon>
        <taxon>Basidiobolales</taxon>
        <taxon>Basidiobolaceae</taxon>
        <taxon>Basidiobolus</taxon>
    </lineage>
</organism>
<keyword evidence="6 10" id="KW-0472">Membrane</keyword>
<dbReference type="FunCoup" id="A0A1Y1YNK0">
    <property type="interactions" value="174"/>
</dbReference>
<evidence type="ECO:0000256" key="3">
    <source>
        <dbReference type="ARBA" id="ARBA00007528"/>
    </source>
</evidence>
<feature type="domain" description="X8" evidence="11">
    <location>
        <begin position="355"/>
        <end position="443"/>
    </location>
</feature>
<evidence type="ECO:0000256" key="10">
    <source>
        <dbReference type="RuleBase" id="RU361209"/>
    </source>
</evidence>
<keyword evidence="9 10" id="KW-0449">Lipoprotein</keyword>
<keyword evidence="7" id="KW-1015">Disulfide bond</keyword>
<dbReference type="GO" id="GO:0098552">
    <property type="term" value="C:side of membrane"/>
    <property type="evidence" value="ECO:0007669"/>
    <property type="project" value="UniProtKB-KW"/>
</dbReference>
<evidence type="ECO:0000256" key="7">
    <source>
        <dbReference type="ARBA" id="ARBA00023157"/>
    </source>
</evidence>
<dbReference type="PANTHER" id="PTHR31468:SF2">
    <property type="entry name" value="1,3-BETA-GLUCANOSYLTRANSFERASE GAS1"/>
    <property type="match status" value="1"/>
</dbReference>
<dbReference type="GO" id="GO:0031505">
    <property type="term" value="P:fungal-type cell wall organization"/>
    <property type="evidence" value="ECO:0007669"/>
    <property type="project" value="TreeGrafter"/>
</dbReference>
<keyword evidence="4 10" id="KW-0336">GPI-anchor</keyword>
<dbReference type="Proteomes" id="UP000193498">
    <property type="component" value="Unassembled WGS sequence"/>
</dbReference>
<dbReference type="PANTHER" id="PTHR31468">
    <property type="entry name" value="1,3-BETA-GLUCANOSYLTRANSFERASE GAS1"/>
    <property type="match status" value="1"/>
</dbReference>
<dbReference type="OrthoDB" id="421038at2759"/>
<evidence type="ECO:0000256" key="5">
    <source>
        <dbReference type="ARBA" id="ARBA00022729"/>
    </source>
</evidence>
<evidence type="ECO:0000256" key="1">
    <source>
        <dbReference type="ARBA" id="ARBA00004196"/>
    </source>
</evidence>
<gene>
    <name evidence="12" type="ORF">K493DRAFT_141880</name>
</gene>
<dbReference type="Gene3D" id="1.20.58.1040">
    <property type="match status" value="1"/>
</dbReference>
<name>A0A1Y1YNK0_9FUNG</name>
<keyword evidence="5" id="KW-0732">Signal</keyword>
<comment type="similarity">
    <text evidence="3 10">Belongs to the glycosyl hydrolase 72 family.</text>
</comment>
<dbReference type="GO" id="GO:0005886">
    <property type="term" value="C:plasma membrane"/>
    <property type="evidence" value="ECO:0007669"/>
    <property type="project" value="UniProtKB-SubCell"/>
</dbReference>
<accession>A0A1Y1YNK0</accession>
<comment type="function">
    <text evidence="10">Splits internally a 1,3-beta-glucan molecule and transfers the newly generated reducing end (the donor) to the non-reducing end of another 1,3-beta-glucan molecule (the acceptor) forming a 1,3-beta linkage, resulting in the elongation of 1,3-beta-glucan chains in the cell wall.</text>
</comment>